<dbReference type="PANTHER" id="PTHR46169">
    <property type="entry name" value="DNA REPLICATION-RELATED ELEMENT FACTOR, ISOFORM A"/>
    <property type="match status" value="1"/>
</dbReference>
<dbReference type="SUPFAM" id="SSF53098">
    <property type="entry name" value="Ribonuclease H-like"/>
    <property type="match status" value="1"/>
</dbReference>
<dbReference type="Proteomes" id="UP000663824">
    <property type="component" value="Unassembled WGS sequence"/>
</dbReference>
<sequence length="532" mass="60812">MASFIPHNNKKNPRIGEKISYRRKQSLDAAAVEAIIQDSHAFNLFRKSGMQHFLSVATPGYRRPNRRTVVKRLKPMYKQHRSYLRKRLSAISDMALSVDMWQSNRRLHFLGYRLGRFIRKEIDKLGIRSKICAITSDNGSDIRSATTHLLKFGIKVSCILHNFNLIVQNGLRLFKIPKNNIAASSNFNNTTNSSKSTVEYVDYSTDYDYDSIVKESQEFDEISNCSKSCSSSEDETDHETTTSSSSSTKSEFSSFDDSSDEDDVHLLPKTFTEEEQLIQAASEDPTILLSKIHLLMKRIRKLVSIINKSSVLNRYINSEIKLKLEIANSQVVEQKKKMKFKGFTLDMRIRWGSSFIMISRFVLYSSIINSLTHDPTAIIGLTSTQCRTLRKLSFSSIDWSILKSVEHVLSRFQQGTKLLSSRRESTLSKSHSVVHAIKTFLTTLDDCALTFENLLKKHLLSVFNFYYEKHVTDEQKVATLVAAFLDPYTYPYLSDDDQNEAEAILLNENLTHRIKSNSKSTPSHSQPIDMTT</sequence>
<organism evidence="3 4">
    <name type="scientific">Rotaria magnacalcarata</name>
    <dbReference type="NCBI Taxonomy" id="392030"/>
    <lineage>
        <taxon>Eukaryota</taxon>
        <taxon>Metazoa</taxon>
        <taxon>Spiralia</taxon>
        <taxon>Gnathifera</taxon>
        <taxon>Rotifera</taxon>
        <taxon>Eurotatoria</taxon>
        <taxon>Bdelloidea</taxon>
        <taxon>Philodinida</taxon>
        <taxon>Philodinidae</taxon>
        <taxon>Rotaria</taxon>
    </lineage>
</organism>
<feature type="non-terminal residue" evidence="3">
    <location>
        <position position="1"/>
    </location>
</feature>
<comment type="caution">
    <text evidence="3">The sequence shown here is derived from an EMBL/GenBank/DDBJ whole genome shotgun (WGS) entry which is preliminary data.</text>
</comment>
<evidence type="ECO:0000256" key="1">
    <source>
        <dbReference type="SAM" id="MobiDB-lite"/>
    </source>
</evidence>
<evidence type="ECO:0000313" key="3">
    <source>
        <dbReference type="EMBL" id="CAF2137833.1"/>
    </source>
</evidence>
<dbReference type="EMBL" id="CAJNRE010015513">
    <property type="protein sequence ID" value="CAF2137833.1"/>
    <property type="molecule type" value="Genomic_DNA"/>
</dbReference>
<gene>
    <name evidence="2" type="ORF">CJN711_LOCUS23732</name>
    <name evidence="3" type="ORF">MBJ925_LOCUS28916</name>
</gene>
<reference evidence="3" key="1">
    <citation type="submission" date="2021-02" db="EMBL/GenBank/DDBJ databases">
        <authorList>
            <person name="Nowell W R."/>
        </authorList>
    </citation>
    <scope>NUCLEOTIDE SEQUENCE</scope>
</reference>
<dbReference type="EMBL" id="CAJNOV010011032">
    <property type="protein sequence ID" value="CAF1434220.1"/>
    <property type="molecule type" value="Genomic_DNA"/>
</dbReference>
<evidence type="ECO:0000313" key="2">
    <source>
        <dbReference type="EMBL" id="CAF1434220.1"/>
    </source>
</evidence>
<name>A0A816WT82_9BILA</name>
<proteinExistence type="predicted"/>
<evidence type="ECO:0000313" key="4">
    <source>
        <dbReference type="Proteomes" id="UP000663824"/>
    </source>
</evidence>
<dbReference type="InterPro" id="IPR012337">
    <property type="entry name" value="RNaseH-like_sf"/>
</dbReference>
<feature type="compositionally biased region" description="Low complexity" evidence="1">
    <location>
        <begin position="241"/>
        <end position="256"/>
    </location>
</feature>
<feature type="region of interest" description="Disordered" evidence="1">
    <location>
        <begin position="227"/>
        <end position="262"/>
    </location>
</feature>
<accession>A0A816WT82</accession>
<dbReference type="InterPro" id="IPR052717">
    <property type="entry name" value="Vacuolar_transposase_reg"/>
</dbReference>
<protein>
    <submittedName>
        <fullName evidence="3">Uncharacterized protein</fullName>
    </submittedName>
</protein>
<dbReference type="SUPFAM" id="SSF140996">
    <property type="entry name" value="Hermes dimerisation domain"/>
    <property type="match status" value="1"/>
</dbReference>
<dbReference type="AlphaFoldDB" id="A0A816WT82"/>
<dbReference type="Proteomes" id="UP000663855">
    <property type="component" value="Unassembled WGS sequence"/>
</dbReference>